<sequence length="255" mass="27757">MCLAVLALNALPGLPVLIAANRDEFHARPAAPAAAWPSGIYAGRDLLAGGTWMGAARNGHYAILTNYREVGRHLPDAPSRGKLAEHFLAGDLPARDYIASVAREGGRYNGFNLIVGDRQDAWYYGNRGGEPRLLKDGLYALSNHLLDSPWPKSLRLKHAVRQTFEHGLDLPALFAALGDRTVAEDASLPDTGLPRERERLLSSPFIVSADYGTRCSTVLLWRANGQGELVERRFDSAARLTGETALHFHLPGTVS</sequence>
<dbReference type="Proteomes" id="UP000001977">
    <property type="component" value="Chromosome"/>
</dbReference>
<keyword evidence="2" id="KW-1185">Reference proteome</keyword>
<dbReference type="PANTHER" id="PTHR17985:SF8">
    <property type="entry name" value="TRANSPORT AND GOLGI ORGANIZATION PROTEIN 2 HOMOLOG"/>
    <property type="match status" value="1"/>
</dbReference>
<dbReference type="STRING" id="360910.BAV2013"/>
<dbReference type="OrthoDB" id="4380123at2"/>
<evidence type="ECO:0000313" key="1">
    <source>
        <dbReference type="EMBL" id="CAJ49622.1"/>
    </source>
</evidence>
<name>Q2KZV4_BORA1</name>
<dbReference type="GeneID" id="92934925"/>
<dbReference type="HOGENOM" id="CLU_047037_1_1_4"/>
<dbReference type="Pfam" id="PF05742">
    <property type="entry name" value="TANGO2"/>
    <property type="match status" value="1"/>
</dbReference>
<dbReference type="EMBL" id="AM167904">
    <property type="protein sequence ID" value="CAJ49622.1"/>
    <property type="molecule type" value="Genomic_DNA"/>
</dbReference>
<dbReference type="eggNOG" id="COG3332">
    <property type="taxonomic scope" value="Bacteria"/>
</dbReference>
<dbReference type="KEGG" id="bav:BAV2013"/>
<dbReference type="RefSeq" id="WP_012417679.1">
    <property type="nucleotide sequence ID" value="NC_010645.1"/>
</dbReference>
<dbReference type="InterPro" id="IPR008551">
    <property type="entry name" value="TANGO2"/>
</dbReference>
<proteinExistence type="predicted"/>
<organism evidence="1 2">
    <name type="scientific">Bordetella avium (strain 197N)</name>
    <dbReference type="NCBI Taxonomy" id="360910"/>
    <lineage>
        <taxon>Bacteria</taxon>
        <taxon>Pseudomonadati</taxon>
        <taxon>Pseudomonadota</taxon>
        <taxon>Betaproteobacteria</taxon>
        <taxon>Burkholderiales</taxon>
        <taxon>Alcaligenaceae</taxon>
        <taxon>Bordetella</taxon>
    </lineage>
</organism>
<evidence type="ECO:0000313" key="2">
    <source>
        <dbReference type="Proteomes" id="UP000001977"/>
    </source>
</evidence>
<evidence type="ECO:0008006" key="3">
    <source>
        <dbReference type="Google" id="ProtNLM"/>
    </source>
</evidence>
<reference evidence="1 2" key="1">
    <citation type="journal article" date="2006" name="J. Bacteriol.">
        <title>Comparison of the genome sequence of the poultry pathogen Bordetella avium with those of B. bronchiseptica, B. pertussis, and B. parapertussis reveals extensive diversity in surface structures associated with host interaction.</title>
        <authorList>
            <person name="Sebaihia M."/>
            <person name="Preston A."/>
            <person name="Maskell D.J."/>
            <person name="Kuzmiak H."/>
            <person name="Connell T.D."/>
            <person name="King N.D."/>
            <person name="Orndorff P.E."/>
            <person name="Miyamoto D.M."/>
            <person name="Thomson N.R."/>
            <person name="Harris D."/>
            <person name="Goble A."/>
            <person name="Lord A."/>
            <person name="Murphy L."/>
            <person name="Quail M.A."/>
            <person name="Rutter S."/>
            <person name="Squares R."/>
            <person name="Squares S."/>
            <person name="Woodward J."/>
            <person name="Parkhill J."/>
            <person name="Temple L.M."/>
        </authorList>
    </citation>
    <scope>NUCLEOTIDE SEQUENCE [LARGE SCALE GENOMIC DNA]</scope>
    <source>
        <strain evidence="1 2">197N</strain>
    </source>
</reference>
<protein>
    <recommendedName>
        <fullName evidence="3">NRDE family protein</fullName>
    </recommendedName>
</protein>
<gene>
    <name evidence="1" type="ordered locus">BAV2013</name>
</gene>
<dbReference type="AlphaFoldDB" id="Q2KZV4"/>
<dbReference type="PANTHER" id="PTHR17985">
    <property type="entry name" value="SER/THR-RICH PROTEIN T10 IN DGCR REGION"/>
    <property type="match status" value="1"/>
</dbReference>
<accession>Q2KZV4</accession>